<comment type="caution">
    <text evidence="3">The sequence shown here is derived from an EMBL/GenBank/DDBJ whole genome shotgun (WGS) entry which is preliminary data.</text>
</comment>
<gene>
    <name evidence="3" type="ORF">IAB19_04580</name>
</gene>
<protein>
    <recommendedName>
        <fullName evidence="2">YbaK/aminoacyl-tRNA synthetase-associated domain-containing protein</fullName>
    </recommendedName>
</protein>
<name>A0A9D9DA49_9GAMM</name>
<evidence type="ECO:0000256" key="1">
    <source>
        <dbReference type="ARBA" id="ARBA00010201"/>
    </source>
</evidence>
<evidence type="ECO:0000259" key="2">
    <source>
        <dbReference type="Pfam" id="PF04073"/>
    </source>
</evidence>
<proteinExistence type="inferred from homology"/>
<dbReference type="Proteomes" id="UP000823631">
    <property type="component" value="Unassembled WGS sequence"/>
</dbReference>
<dbReference type="Gene3D" id="3.90.960.10">
    <property type="entry name" value="YbaK/aminoacyl-tRNA synthetase-associated domain"/>
    <property type="match status" value="1"/>
</dbReference>
<reference evidence="3" key="2">
    <citation type="journal article" date="2021" name="PeerJ">
        <title>Extensive microbial diversity within the chicken gut microbiome revealed by metagenomics and culture.</title>
        <authorList>
            <person name="Gilroy R."/>
            <person name="Ravi A."/>
            <person name="Getino M."/>
            <person name="Pursley I."/>
            <person name="Horton D.L."/>
            <person name="Alikhan N.F."/>
            <person name="Baker D."/>
            <person name="Gharbi K."/>
            <person name="Hall N."/>
            <person name="Watson M."/>
            <person name="Adriaenssens E.M."/>
            <person name="Foster-Nyarko E."/>
            <person name="Jarju S."/>
            <person name="Secka A."/>
            <person name="Antonio M."/>
            <person name="Oren A."/>
            <person name="Chaudhuri R.R."/>
            <person name="La Ragione R."/>
            <person name="Hildebrand F."/>
            <person name="Pallen M.J."/>
        </authorList>
    </citation>
    <scope>NUCLEOTIDE SEQUENCE</scope>
    <source>
        <strain evidence="3">17213</strain>
    </source>
</reference>
<dbReference type="InterPro" id="IPR040285">
    <property type="entry name" value="ProX/PRXD1"/>
</dbReference>
<dbReference type="PANTHER" id="PTHR31423:SF3">
    <property type="entry name" value="PROLYL-TRNA SYNTHETASE ASSOCIATED DOMAIN-CONTAINING PROTEIN 1-RELATED"/>
    <property type="match status" value="1"/>
</dbReference>
<accession>A0A9D9DA49</accession>
<evidence type="ECO:0000313" key="3">
    <source>
        <dbReference type="EMBL" id="MBO8415640.1"/>
    </source>
</evidence>
<dbReference type="Pfam" id="PF04073">
    <property type="entry name" value="tRNA_edit"/>
    <property type="match status" value="1"/>
</dbReference>
<dbReference type="PANTHER" id="PTHR31423">
    <property type="entry name" value="YBAK DOMAIN-CONTAINING PROTEIN"/>
    <property type="match status" value="1"/>
</dbReference>
<sequence>MYTPEGMLQLLSARSIAFKLYHHPPVGCGDCAHLFPKVDGVILKNLVLTTKKKRPLVLFTLPLNATANLKAVADALNLPRFSFARHSDLCFIGVPPGMVSPLALLNDVGCELIYAVPEELLSLPLVNCHPLRNNMSIDIKLSDLHRLVQESGHQIHVLKGCLNA</sequence>
<dbReference type="GO" id="GO:0002161">
    <property type="term" value="F:aminoacyl-tRNA deacylase activity"/>
    <property type="evidence" value="ECO:0007669"/>
    <property type="project" value="InterPro"/>
</dbReference>
<dbReference type="InterPro" id="IPR007214">
    <property type="entry name" value="YbaK/aa-tRNA-synth-assoc-dom"/>
</dbReference>
<dbReference type="InterPro" id="IPR036754">
    <property type="entry name" value="YbaK/aa-tRNA-synt-asso_dom_sf"/>
</dbReference>
<dbReference type="AlphaFoldDB" id="A0A9D9DA49"/>
<dbReference type="EMBL" id="JADINH010000098">
    <property type="protein sequence ID" value="MBO8415640.1"/>
    <property type="molecule type" value="Genomic_DNA"/>
</dbReference>
<dbReference type="SUPFAM" id="SSF55826">
    <property type="entry name" value="YbaK/ProRS associated domain"/>
    <property type="match status" value="1"/>
</dbReference>
<reference evidence="3" key="1">
    <citation type="submission" date="2020-10" db="EMBL/GenBank/DDBJ databases">
        <authorList>
            <person name="Gilroy R."/>
        </authorList>
    </citation>
    <scope>NUCLEOTIDE SEQUENCE</scope>
    <source>
        <strain evidence="3">17213</strain>
    </source>
</reference>
<evidence type="ECO:0000313" key="4">
    <source>
        <dbReference type="Proteomes" id="UP000823631"/>
    </source>
</evidence>
<feature type="domain" description="YbaK/aminoacyl-tRNA synthetase-associated" evidence="2">
    <location>
        <begin position="42"/>
        <end position="147"/>
    </location>
</feature>
<comment type="similarity">
    <text evidence="1">Belongs to the PRORSD1 family.</text>
</comment>
<organism evidence="3 4">
    <name type="scientific">Candidatus Avisuccinivibrio stercorigallinarum</name>
    <dbReference type="NCBI Taxonomy" id="2840704"/>
    <lineage>
        <taxon>Bacteria</taxon>
        <taxon>Pseudomonadati</taxon>
        <taxon>Pseudomonadota</taxon>
        <taxon>Gammaproteobacteria</taxon>
        <taxon>Aeromonadales</taxon>
        <taxon>Succinivibrionaceae</taxon>
        <taxon>Succinivibrionaceae incertae sedis</taxon>
        <taxon>Candidatus Avisuccinivibrio</taxon>
    </lineage>
</organism>